<dbReference type="EMBL" id="CALNXJ010000053">
    <property type="protein sequence ID" value="CAH3153254.1"/>
    <property type="molecule type" value="Genomic_DNA"/>
</dbReference>
<evidence type="ECO:0000313" key="2">
    <source>
        <dbReference type="Proteomes" id="UP001159428"/>
    </source>
</evidence>
<keyword evidence="2" id="KW-1185">Reference proteome</keyword>
<feature type="non-terminal residue" evidence="1">
    <location>
        <position position="1"/>
    </location>
</feature>
<dbReference type="AlphaFoldDB" id="A0AAU9XP09"/>
<name>A0AAU9XP09_9CNID</name>
<dbReference type="Proteomes" id="UP001159428">
    <property type="component" value="Unassembled WGS sequence"/>
</dbReference>
<evidence type="ECO:0000313" key="1">
    <source>
        <dbReference type="EMBL" id="CAH3153254.1"/>
    </source>
</evidence>
<gene>
    <name evidence="1" type="ORF">PMEA_00027198</name>
</gene>
<organism evidence="1 2">
    <name type="scientific">Pocillopora meandrina</name>
    <dbReference type="NCBI Taxonomy" id="46732"/>
    <lineage>
        <taxon>Eukaryota</taxon>
        <taxon>Metazoa</taxon>
        <taxon>Cnidaria</taxon>
        <taxon>Anthozoa</taxon>
        <taxon>Hexacorallia</taxon>
        <taxon>Scleractinia</taxon>
        <taxon>Astrocoeniina</taxon>
        <taxon>Pocilloporidae</taxon>
        <taxon>Pocillopora</taxon>
    </lineage>
</organism>
<protein>
    <submittedName>
        <fullName evidence="1">Uncharacterized protein</fullName>
    </submittedName>
</protein>
<comment type="caution">
    <text evidence="1">The sequence shown here is derived from an EMBL/GenBank/DDBJ whole genome shotgun (WGS) entry which is preliminary data.</text>
</comment>
<sequence length="150" mass="17137">LCVFSAFPWLQVNPNRVCFGAKDDSYGAFTVPYDGNVVSLRLVYISGFVSCQYHTMPQGSHWGCAKESQLTTLVTNERNEVIFPRYNARKIYSLAGYNYNSPELIFKLLSPPLKVFSGYKFRIWYRQDLLNSSESNNDGQTCADVYVLMN</sequence>
<reference evidence="1 2" key="1">
    <citation type="submission" date="2022-05" db="EMBL/GenBank/DDBJ databases">
        <authorList>
            <consortium name="Genoscope - CEA"/>
            <person name="William W."/>
        </authorList>
    </citation>
    <scope>NUCLEOTIDE SEQUENCE [LARGE SCALE GENOMIC DNA]</scope>
</reference>
<accession>A0AAU9XP09</accession>
<proteinExistence type="predicted"/>